<gene>
    <name evidence="2" type="ORF">QYT958_LOCUS40200</name>
</gene>
<feature type="compositionally biased region" description="Basic and acidic residues" evidence="1">
    <location>
        <begin position="7"/>
        <end position="18"/>
    </location>
</feature>
<dbReference type="Proteomes" id="UP000663848">
    <property type="component" value="Unassembled WGS sequence"/>
</dbReference>
<feature type="compositionally biased region" description="Basic residues" evidence="1">
    <location>
        <begin position="96"/>
        <end position="112"/>
    </location>
</feature>
<reference evidence="2" key="1">
    <citation type="submission" date="2021-02" db="EMBL/GenBank/DDBJ databases">
        <authorList>
            <person name="Nowell W R."/>
        </authorList>
    </citation>
    <scope>NUCLEOTIDE SEQUENCE</scope>
</reference>
<comment type="caution">
    <text evidence="2">The sequence shown here is derived from an EMBL/GenBank/DDBJ whole genome shotgun (WGS) entry which is preliminary data.</text>
</comment>
<sequence>MNVNKSHPIDDPASAHREQKTRKKCIGNRQDQRFRKKCRRRGMKADSIEKLLQAKKKIHNQRKNKTNNSTSTTSHNNTALTTSKNVSIRNKDPSIRKKSKTNLMKRKRDVSL</sequence>
<evidence type="ECO:0000313" key="3">
    <source>
        <dbReference type="Proteomes" id="UP000663848"/>
    </source>
</evidence>
<evidence type="ECO:0000313" key="2">
    <source>
        <dbReference type="EMBL" id="CAF5024463.1"/>
    </source>
</evidence>
<feature type="non-terminal residue" evidence="2">
    <location>
        <position position="112"/>
    </location>
</feature>
<dbReference type="AlphaFoldDB" id="A0A822BD16"/>
<evidence type="ECO:0000256" key="1">
    <source>
        <dbReference type="SAM" id="MobiDB-lite"/>
    </source>
</evidence>
<feature type="compositionally biased region" description="Basic residues" evidence="1">
    <location>
        <begin position="53"/>
        <end position="65"/>
    </location>
</feature>
<dbReference type="EMBL" id="CAJOBR010040347">
    <property type="protein sequence ID" value="CAF5024463.1"/>
    <property type="molecule type" value="Genomic_DNA"/>
</dbReference>
<feature type="region of interest" description="Disordered" evidence="1">
    <location>
        <begin position="1"/>
        <end position="112"/>
    </location>
</feature>
<organism evidence="2 3">
    <name type="scientific">Rotaria socialis</name>
    <dbReference type="NCBI Taxonomy" id="392032"/>
    <lineage>
        <taxon>Eukaryota</taxon>
        <taxon>Metazoa</taxon>
        <taxon>Spiralia</taxon>
        <taxon>Gnathifera</taxon>
        <taxon>Rotifera</taxon>
        <taxon>Eurotatoria</taxon>
        <taxon>Bdelloidea</taxon>
        <taxon>Philodinida</taxon>
        <taxon>Philodinidae</taxon>
        <taxon>Rotaria</taxon>
    </lineage>
</organism>
<proteinExistence type="predicted"/>
<feature type="compositionally biased region" description="Low complexity" evidence="1">
    <location>
        <begin position="66"/>
        <end position="83"/>
    </location>
</feature>
<accession>A0A822BD16</accession>
<protein>
    <submittedName>
        <fullName evidence="2">Uncharacterized protein</fullName>
    </submittedName>
</protein>
<name>A0A822BD16_9BILA</name>